<dbReference type="AlphaFoldDB" id="H2XWR9"/>
<evidence type="ECO:0000313" key="13">
    <source>
        <dbReference type="Ensembl" id="ENSCINP00000034103.1"/>
    </source>
</evidence>
<evidence type="ECO:0000256" key="3">
    <source>
        <dbReference type="ARBA" id="ARBA00008000"/>
    </source>
</evidence>
<dbReference type="Ensembl" id="ENSCINT00000037045.1">
    <property type="protein sequence ID" value="ENSCINP00000034103.1"/>
    <property type="gene ID" value="ENSCING00000023597.1"/>
</dbReference>
<reference evidence="13" key="4">
    <citation type="submission" date="2025-09" db="UniProtKB">
        <authorList>
            <consortium name="Ensembl"/>
        </authorList>
    </citation>
    <scope>IDENTIFICATION</scope>
</reference>
<evidence type="ECO:0000256" key="10">
    <source>
        <dbReference type="ARBA" id="ARBA00053432"/>
    </source>
</evidence>
<dbReference type="EC" id="1.1.2.4" evidence="9"/>
<feature type="domain" description="FAD-binding PCMH-type" evidence="12">
    <location>
        <begin position="45"/>
        <end position="225"/>
    </location>
</feature>
<evidence type="ECO:0000256" key="9">
    <source>
        <dbReference type="ARBA" id="ARBA00038897"/>
    </source>
</evidence>
<dbReference type="Gene3D" id="1.10.45.10">
    <property type="entry name" value="Vanillyl-alcohol Oxidase, Chain A, domain 4"/>
    <property type="match status" value="1"/>
</dbReference>
<dbReference type="SUPFAM" id="SSF55103">
    <property type="entry name" value="FAD-linked oxidases, C-terminal domain"/>
    <property type="match status" value="1"/>
</dbReference>
<dbReference type="InterPro" id="IPR036318">
    <property type="entry name" value="FAD-bd_PCMH-like_sf"/>
</dbReference>
<dbReference type="Proteomes" id="UP000008144">
    <property type="component" value="Chromosome 6"/>
</dbReference>
<dbReference type="GO" id="GO:0050660">
    <property type="term" value="F:flavin adenine dinucleotide binding"/>
    <property type="evidence" value="ECO:0000318"/>
    <property type="project" value="GO_Central"/>
</dbReference>
<dbReference type="FunCoup" id="H2XWR9">
    <property type="interactions" value="53"/>
</dbReference>
<dbReference type="OMA" id="GQGFEWA"/>
<dbReference type="SUPFAM" id="SSF56176">
    <property type="entry name" value="FAD-binding/transporter-associated domain-like"/>
    <property type="match status" value="1"/>
</dbReference>
<evidence type="ECO:0000256" key="1">
    <source>
        <dbReference type="ARBA" id="ARBA00001974"/>
    </source>
</evidence>
<dbReference type="InterPro" id="IPR016171">
    <property type="entry name" value="Vanillyl_alc_oxidase_C-sub2"/>
</dbReference>
<dbReference type="GO" id="GO:1903457">
    <property type="term" value="P:lactate catabolic process"/>
    <property type="evidence" value="ECO:0000318"/>
    <property type="project" value="GO_Central"/>
</dbReference>
<comment type="cofactor">
    <cofactor evidence="1">
        <name>FAD</name>
        <dbReference type="ChEBI" id="CHEBI:57692"/>
    </cofactor>
</comment>
<dbReference type="FunFam" id="3.30.465.10:FF:000030">
    <property type="entry name" value="probable D-lactate dehydrogenase, mitochondrial"/>
    <property type="match status" value="1"/>
</dbReference>
<dbReference type="STRING" id="7719.ENSCINP00000034103"/>
<comment type="function">
    <text evidence="10">Involved in D-lactate, but not L-lactate catabolic process.</text>
</comment>
<organism evidence="13 14">
    <name type="scientific">Ciona intestinalis</name>
    <name type="common">Transparent sea squirt</name>
    <name type="synonym">Ascidia intestinalis</name>
    <dbReference type="NCBI Taxonomy" id="7719"/>
    <lineage>
        <taxon>Eukaryota</taxon>
        <taxon>Metazoa</taxon>
        <taxon>Chordata</taxon>
        <taxon>Tunicata</taxon>
        <taxon>Ascidiacea</taxon>
        <taxon>Phlebobranchia</taxon>
        <taxon>Cionidae</taxon>
        <taxon>Ciona</taxon>
    </lineage>
</organism>
<evidence type="ECO:0000256" key="4">
    <source>
        <dbReference type="ARBA" id="ARBA00022630"/>
    </source>
</evidence>
<dbReference type="InParanoid" id="H2XWR9"/>
<dbReference type="GO" id="GO:0005739">
    <property type="term" value="C:mitochondrion"/>
    <property type="evidence" value="ECO:0000318"/>
    <property type="project" value="GO_Central"/>
</dbReference>
<dbReference type="GO" id="GO:0004458">
    <property type="term" value="F:D-lactate dehydrogenase (cytochrome) activity"/>
    <property type="evidence" value="ECO:0000318"/>
    <property type="project" value="GO_Central"/>
</dbReference>
<dbReference type="InterPro" id="IPR016166">
    <property type="entry name" value="FAD-bd_PCMH"/>
</dbReference>
<keyword evidence="14" id="KW-1185">Reference proteome</keyword>
<reference evidence="13" key="3">
    <citation type="submission" date="2025-08" db="UniProtKB">
        <authorList>
            <consortium name="Ensembl"/>
        </authorList>
    </citation>
    <scope>IDENTIFICATION</scope>
</reference>
<dbReference type="InterPro" id="IPR016164">
    <property type="entry name" value="FAD-linked_Oxase-like_C"/>
</dbReference>
<dbReference type="FunFam" id="1.10.45.10:FF:000001">
    <property type="entry name" value="D-lactate dehydrogenase mitochondrial"/>
    <property type="match status" value="1"/>
</dbReference>
<evidence type="ECO:0000256" key="5">
    <source>
        <dbReference type="ARBA" id="ARBA00022827"/>
    </source>
</evidence>
<evidence type="ECO:0000313" key="14">
    <source>
        <dbReference type="Proteomes" id="UP000008144"/>
    </source>
</evidence>
<evidence type="ECO:0000259" key="12">
    <source>
        <dbReference type="PROSITE" id="PS51387"/>
    </source>
</evidence>
<evidence type="ECO:0000256" key="11">
    <source>
        <dbReference type="ARBA" id="ARBA00072812"/>
    </source>
</evidence>
<dbReference type="EMBL" id="EAAA01002282">
    <property type="status" value="NOT_ANNOTATED_CDS"/>
    <property type="molecule type" value="Genomic_DNA"/>
</dbReference>
<proteinExistence type="inferred from homology"/>
<keyword evidence="8" id="KW-0496">Mitochondrion</keyword>
<reference evidence="13" key="2">
    <citation type="journal article" date="2008" name="Genome Biol.">
        <title>Improved genome assembly and evidence-based global gene model set for the chordate Ciona intestinalis: new insight into intron and operon populations.</title>
        <authorList>
            <person name="Satou Y."/>
            <person name="Mineta K."/>
            <person name="Ogasawara M."/>
            <person name="Sasakura Y."/>
            <person name="Shoguchi E."/>
            <person name="Ueno K."/>
            <person name="Yamada L."/>
            <person name="Matsumoto J."/>
            <person name="Wasserscheid J."/>
            <person name="Dewar K."/>
            <person name="Wiley G.B."/>
            <person name="Macmil S.L."/>
            <person name="Roe B.A."/>
            <person name="Zeller R.W."/>
            <person name="Hastings K.E."/>
            <person name="Lemaire P."/>
            <person name="Lindquist E."/>
            <person name="Endo T."/>
            <person name="Hotta K."/>
            <person name="Inaba K."/>
        </authorList>
    </citation>
    <scope>NUCLEOTIDE SEQUENCE [LARGE SCALE GENOMIC DNA]</scope>
    <source>
        <strain evidence="13">wild type</strain>
    </source>
</reference>
<dbReference type="InterPro" id="IPR006094">
    <property type="entry name" value="Oxid_FAD_bind_N"/>
</dbReference>
<evidence type="ECO:0000256" key="7">
    <source>
        <dbReference type="ARBA" id="ARBA00023002"/>
    </source>
</evidence>
<dbReference type="Pfam" id="PF02913">
    <property type="entry name" value="FAD-oxidase_C"/>
    <property type="match status" value="1"/>
</dbReference>
<dbReference type="InterPro" id="IPR016169">
    <property type="entry name" value="FAD-bd_PCMH_sub2"/>
</dbReference>
<evidence type="ECO:0000256" key="2">
    <source>
        <dbReference type="ARBA" id="ARBA00004173"/>
    </source>
</evidence>
<dbReference type="InterPro" id="IPR004113">
    <property type="entry name" value="FAD-bd_oxidored_4_C"/>
</dbReference>
<evidence type="ECO:0000256" key="8">
    <source>
        <dbReference type="ARBA" id="ARBA00023128"/>
    </source>
</evidence>
<keyword evidence="6" id="KW-0809">Transit peptide</keyword>
<name>H2XWR9_CIOIN</name>
<gene>
    <name evidence="13" type="primary">LOC100186045</name>
</gene>
<reference evidence="14" key="1">
    <citation type="journal article" date="2002" name="Science">
        <title>The draft genome of Ciona intestinalis: insights into chordate and vertebrate origins.</title>
        <authorList>
            <person name="Dehal P."/>
            <person name="Satou Y."/>
            <person name="Campbell R.K."/>
            <person name="Chapman J."/>
            <person name="Degnan B."/>
            <person name="De Tomaso A."/>
            <person name="Davidson B."/>
            <person name="Di Gregorio A."/>
            <person name="Gelpke M."/>
            <person name="Goodstein D.M."/>
            <person name="Harafuji N."/>
            <person name="Hastings K.E."/>
            <person name="Ho I."/>
            <person name="Hotta K."/>
            <person name="Huang W."/>
            <person name="Kawashima T."/>
            <person name="Lemaire P."/>
            <person name="Martinez D."/>
            <person name="Meinertzhagen I.A."/>
            <person name="Necula S."/>
            <person name="Nonaka M."/>
            <person name="Putnam N."/>
            <person name="Rash S."/>
            <person name="Saiga H."/>
            <person name="Satake M."/>
            <person name="Terry A."/>
            <person name="Yamada L."/>
            <person name="Wang H.G."/>
            <person name="Awazu S."/>
            <person name="Azumi K."/>
            <person name="Boore J."/>
            <person name="Branno M."/>
            <person name="Chin-Bow S."/>
            <person name="DeSantis R."/>
            <person name="Doyle S."/>
            <person name="Francino P."/>
            <person name="Keys D.N."/>
            <person name="Haga S."/>
            <person name="Hayashi H."/>
            <person name="Hino K."/>
            <person name="Imai K.S."/>
            <person name="Inaba K."/>
            <person name="Kano S."/>
            <person name="Kobayashi K."/>
            <person name="Kobayashi M."/>
            <person name="Lee B.I."/>
            <person name="Makabe K.W."/>
            <person name="Manohar C."/>
            <person name="Matassi G."/>
            <person name="Medina M."/>
            <person name="Mochizuki Y."/>
            <person name="Mount S."/>
            <person name="Morishita T."/>
            <person name="Miura S."/>
            <person name="Nakayama A."/>
            <person name="Nishizaka S."/>
            <person name="Nomoto H."/>
            <person name="Ohta F."/>
            <person name="Oishi K."/>
            <person name="Rigoutsos I."/>
            <person name="Sano M."/>
            <person name="Sasaki A."/>
            <person name="Sasakura Y."/>
            <person name="Shoguchi E."/>
            <person name="Shin-i T."/>
            <person name="Spagnuolo A."/>
            <person name="Stainier D."/>
            <person name="Suzuki M.M."/>
            <person name="Tassy O."/>
            <person name="Takatori N."/>
            <person name="Tokuoka M."/>
            <person name="Yagi K."/>
            <person name="Yoshizaki F."/>
            <person name="Wada S."/>
            <person name="Zhang C."/>
            <person name="Hyatt P.D."/>
            <person name="Larimer F."/>
            <person name="Detter C."/>
            <person name="Doggett N."/>
            <person name="Glavina T."/>
            <person name="Hawkins T."/>
            <person name="Richardson P."/>
            <person name="Lucas S."/>
            <person name="Kohara Y."/>
            <person name="Levine M."/>
            <person name="Satoh N."/>
            <person name="Rokhsar D.S."/>
        </authorList>
    </citation>
    <scope>NUCLEOTIDE SEQUENCE [LARGE SCALE GENOMIC DNA]</scope>
</reference>
<sequence>FKRYKSISPSIDKLHSELSAIVGKKNAVSSLAAREHHNHDESHHTGGSPAIVVWPNSVQEVSEVARACYLNSVPMIPFGTGTGLEGGVIPKTESVTVNLTNMDAISDLNIEDFDVRVQPGVTRKALNREIRNTGLWFPVDPGADASICGMVATGASGTNAVRYGTIKHNVLNLEVVLADGTILNTGGSKRRCRKSSAGYNLTELFIGSEGTLGFITSATVRLHGMPESTLSAVCSFPSVQDAVNTSIQVLQYSIPIARIEFLDNVAIKAVNNFSKLENKIAPTLFLEFHGSEAGAKEQVNQVAEIAAANGGTQFKWAETVEERSKLWQARHDTFYALLALKPGNKGYSTDVCVPISQLPAAIEHSLSIVEKYGILCGIAGHVGDGNYHCLLMLDSDNESEVLRAKMAAEEIGRKAIFLGGSCTGEHGIGIGKRELLKEEVGLETLNVMKGIKNVLDPRNLMNPFKGLPEI</sequence>
<dbReference type="PANTHER" id="PTHR11748:SF111">
    <property type="entry name" value="D-LACTATE DEHYDROGENASE, MITOCHONDRIAL-RELATED"/>
    <property type="match status" value="1"/>
</dbReference>
<dbReference type="PROSITE" id="PS51387">
    <property type="entry name" value="FAD_PCMH"/>
    <property type="match status" value="1"/>
</dbReference>
<comment type="subcellular location">
    <subcellularLocation>
        <location evidence="2">Mitochondrion</location>
    </subcellularLocation>
</comment>
<keyword evidence="4" id="KW-0285">Flavoprotein</keyword>
<keyword evidence="5" id="KW-0274">FAD</keyword>
<dbReference type="Gene3D" id="3.30.70.2740">
    <property type="match status" value="1"/>
</dbReference>
<comment type="similarity">
    <text evidence="3">Belongs to the FAD-binding oxidoreductase/transferase type 4 family.</text>
</comment>
<keyword evidence="7" id="KW-0560">Oxidoreductase</keyword>
<dbReference type="Gene3D" id="3.30.465.10">
    <property type="match status" value="1"/>
</dbReference>
<accession>H2XWR9</accession>
<dbReference type="PANTHER" id="PTHR11748">
    <property type="entry name" value="D-LACTATE DEHYDROGENASE"/>
    <property type="match status" value="1"/>
</dbReference>
<dbReference type="GO" id="GO:0071949">
    <property type="term" value="F:FAD binding"/>
    <property type="evidence" value="ECO:0007669"/>
    <property type="project" value="InterPro"/>
</dbReference>
<dbReference type="GeneTree" id="ENSGT00940000158705"/>
<evidence type="ECO:0000256" key="6">
    <source>
        <dbReference type="ARBA" id="ARBA00022946"/>
    </source>
</evidence>
<dbReference type="GO" id="GO:0008720">
    <property type="term" value="F:D-lactate dehydrogenase (NAD+) activity"/>
    <property type="evidence" value="ECO:0000318"/>
    <property type="project" value="GO_Central"/>
</dbReference>
<protein>
    <recommendedName>
        <fullName evidence="11">Probable D-lactate dehydrogenase, mitochondrial</fullName>
        <ecNumber evidence="9">1.1.2.4</ecNumber>
    </recommendedName>
</protein>
<dbReference type="HOGENOM" id="CLU_017779_3_0_1"/>
<dbReference type="FunFam" id="3.30.70.2740:FF:000001">
    <property type="entry name" value="D-lactate dehydrogenase mitochondrial"/>
    <property type="match status" value="1"/>
</dbReference>
<dbReference type="Pfam" id="PF01565">
    <property type="entry name" value="FAD_binding_4"/>
    <property type="match status" value="1"/>
</dbReference>